<dbReference type="EMBL" id="NKCZ01000067">
    <property type="protein sequence ID" value="POD88643.1"/>
    <property type="molecule type" value="Genomic_DNA"/>
</dbReference>
<dbReference type="SUPFAM" id="SSF56300">
    <property type="entry name" value="Metallo-dependent phosphatases"/>
    <property type="match status" value="1"/>
</dbReference>
<protein>
    <submittedName>
        <fullName evidence="1">Nuclease SbcCD subunit</fullName>
    </submittedName>
</protein>
<evidence type="ECO:0000313" key="1">
    <source>
        <dbReference type="EMBL" id="POD88643.1"/>
    </source>
</evidence>
<organism evidence="1 2">
    <name type="scientific">Lactiplantibacillus plantarum subsp. plantarum</name>
    <dbReference type="NCBI Taxonomy" id="337330"/>
    <lineage>
        <taxon>Bacteria</taxon>
        <taxon>Bacillati</taxon>
        <taxon>Bacillota</taxon>
        <taxon>Bacilli</taxon>
        <taxon>Lactobacillales</taxon>
        <taxon>Lactobacillaceae</taxon>
        <taxon>Lactiplantibacillus</taxon>
    </lineage>
</organism>
<dbReference type="Gene3D" id="3.60.21.10">
    <property type="match status" value="1"/>
</dbReference>
<dbReference type="Proteomes" id="UP000236990">
    <property type="component" value="Unassembled WGS sequence"/>
</dbReference>
<dbReference type="InterPro" id="IPR029052">
    <property type="entry name" value="Metallo-depent_PP-like"/>
</dbReference>
<name>A0A2S3U8Q0_LACPN</name>
<gene>
    <name evidence="1" type="ORF">S101258_00601</name>
</gene>
<accession>A0A2S3U8Q0</accession>
<dbReference type="AlphaFoldDB" id="A0A2S3U8Q0"/>
<proteinExistence type="predicted"/>
<reference evidence="1 2" key="1">
    <citation type="submission" date="2017-06" db="EMBL/GenBank/DDBJ databases">
        <title>Genome sequence of Lactobacillus plantarum subsp. plantarum strain SRCM101258.</title>
        <authorList>
            <person name="Cho S.H."/>
        </authorList>
    </citation>
    <scope>NUCLEOTIDE SEQUENCE [LARGE SCALE GENOMIC DNA]</scope>
    <source>
        <strain evidence="1 2">SRCM101258</strain>
    </source>
</reference>
<evidence type="ECO:0000313" key="2">
    <source>
        <dbReference type="Proteomes" id="UP000236990"/>
    </source>
</evidence>
<sequence length="97" mass="10547">MKLLHTADWHIGRTLNGYSLLDEQEAAFKQILTIALAEKVDGIVIAGTSTTGPFRVPMRSLHLTTCCRLLISSITYQSMPLLATMMAPNVSTTVVNG</sequence>
<comment type="caution">
    <text evidence="1">The sequence shown here is derived from an EMBL/GenBank/DDBJ whole genome shotgun (WGS) entry which is preliminary data.</text>
</comment>